<organism evidence="2 3">
    <name type="scientific">Clavibacter nebraskensis</name>
    <dbReference type="NCBI Taxonomy" id="31963"/>
    <lineage>
        <taxon>Bacteria</taxon>
        <taxon>Bacillati</taxon>
        <taxon>Actinomycetota</taxon>
        <taxon>Actinomycetes</taxon>
        <taxon>Micrococcales</taxon>
        <taxon>Microbacteriaceae</taxon>
        <taxon>Clavibacter</taxon>
    </lineage>
</organism>
<sequence length="296" mass="31514">MVDGARPAIERVAALPQSYKLSDGERLVLFVLAADSFGGSDSAPGMDSLAQWTGMFRGHLHDMVDRLCQPGPDGTERPPLLQRVPGMKGGRGKRLTFRLLLPPLEPASGSGGYVDRDLVGIPASESGGFDAPEPAGKGSGKASGKGASASVPLPIPSPLPTPLVPQPVQDTEPVEPGHEREPDALRALATLVEERRLPLTAAELLPHASRLGDGDPWVGYLEVKRRSVQSLDDARSPRHLLLHWLREPAQPSRAAASRPPHVRAAAVGRCPEPGHEEYSILLGPCAKCEREQEDAA</sequence>
<evidence type="ECO:0000313" key="2">
    <source>
        <dbReference type="EMBL" id="RIJ19412.1"/>
    </source>
</evidence>
<dbReference type="EMBL" id="QWED01000006">
    <property type="protein sequence ID" value="RIJ19412.1"/>
    <property type="molecule type" value="Genomic_DNA"/>
</dbReference>
<evidence type="ECO:0000256" key="1">
    <source>
        <dbReference type="SAM" id="MobiDB-lite"/>
    </source>
</evidence>
<protein>
    <submittedName>
        <fullName evidence="2">Uncharacterized protein</fullName>
    </submittedName>
</protein>
<gene>
    <name evidence="2" type="ORF">DZF97_00725</name>
</gene>
<reference evidence="2 3" key="1">
    <citation type="submission" date="2018-08" db="EMBL/GenBank/DDBJ databases">
        <title>Genome Sequence of Clavibacter michiganensis Subspecies type strains, and the Atypical Peach-Colored Strains Isolated from Tomato.</title>
        <authorList>
            <person name="Osdaghi E."/>
            <person name="Portier P."/>
            <person name="Briand M."/>
            <person name="Jacques M.-A."/>
        </authorList>
    </citation>
    <scope>NUCLEOTIDE SEQUENCE [LARGE SCALE GENOMIC DNA]</scope>
    <source>
        <strain evidence="2 3">CFBP 7577</strain>
    </source>
</reference>
<evidence type="ECO:0000313" key="3">
    <source>
        <dbReference type="Proteomes" id="UP000265361"/>
    </source>
</evidence>
<name>A0A399QP56_9MICO</name>
<feature type="compositionally biased region" description="Pro residues" evidence="1">
    <location>
        <begin position="153"/>
        <end position="165"/>
    </location>
</feature>
<dbReference type="AlphaFoldDB" id="A0A399QP56"/>
<feature type="region of interest" description="Disordered" evidence="1">
    <location>
        <begin position="70"/>
        <end position="89"/>
    </location>
</feature>
<proteinExistence type="predicted"/>
<comment type="caution">
    <text evidence="2">The sequence shown here is derived from an EMBL/GenBank/DDBJ whole genome shotgun (WGS) entry which is preliminary data.</text>
</comment>
<dbReference type="Proteomes" id="UP000265361">
    <property type="component" value="Unassembled WGS sequence"/>
</dbReference>
<accession>A0A399QP56</accession>
<feature type="region of interest" description="Disordered" evidence="1">
    <location>
        <begin position="124"/>
        <end position="179"/>
    </location>
</feature>